<protein>
    <submittedName>
        <fullName evidence="3">Uncharacterized protein</fullName>
    </submittedName>
</protein>
<feature type="signal peptide" evidence="2">
    <location>
        <begin position="1"/>
        <end position="20"/>
    </location>
</feature>
<organism evidence="3 4">
    <name type="scientific">Pyrenophora teres f. teres</name>
    <dbReference type="NCBI Taxonomy" id="97479"/>
    <lineage>
        <taxon>Eukaryota</taxon>
        <taxon>Fungi</taxon>
        <taxon>Dikarya</taxon>
        <taxon>Ascomycota</taxon>
        <taxon>Pezizomycotina</taxon>
        <taxon>Dothideomycetes</taxon>
        <taxon>Pleosporomycetidae</taxon>
        <taxon>Pleosporales</taxon>
        <taxon>Pleosporineae</taxon>
        <taxon>Pleosporaceae</taxon>
        <taxon>Pyrenophora</taxon>
    </lineage>
</organism>
<feature type="chain" id="PRO_5043613383" evidence="2">
    <location>
        <begin position="21"/>
        <end position="247"/>
    </location>
</feature>
<dbReference type="EMBL" id="HG992982">
    <property type="protein sequence ID" value="CAE7187304.1"/>
    <property type="molecule type" value="Genomic_DNA"/>
</dbReference>
<evidence type="ECO:0000256" key="1">
    <source>
        <dbReference type="SAM" id="MobiDB-lite"/>
    </source>
</evidence>
<evidence type="ECO:0000313" key="3">
    <source>
        <dbReference type="EMBL" id="CAE7187304.1"/>
    </source>
</evidence>
<dbReference type="AlphaFoldDB" id="A0A6S6W6G5"/>
<reference evidence="3" key="1">
    <citation type="submission" date="2021-02" db="EMBL/GenBank/DDBJ databases">
        <authorList>
            <person name="Syme A R."/>
            <person name="Syme A R."/>
            <person name="Moolhuijzen P."/>
        </authorList>
    </citation>
    <scope>NUCLEOTIDE SEQUENCE</scope>
    <source>
        <strain evidence="3">W1-1</strain>
    </source>
</reference>
<proteinExistence type="predicted"/>
<accession>A0A6S6W6G5</accession>
<name>A0A6S6W6G5_9PLEO</name>
<feature type="compositionally biased region" description="Basic and acidic residues" evidence="1">
    <location>
        <begin position="210"/>
        <end position="247"/>
    </location>
</feature>
<evidence type="ECO:0000256" key="2">
    <source>
        <dbReference type="SAM" id="SignalP"/>
    </source>
</evidence>
<evidence type="ECO:0000313" key="4">
    <source>
        <dbReference type="Proteomes" id="UP000472372"/>
    </source>
</evidence>
<sequence length="247" mass="27974">MKLTTLLPQAALLLATTAHASTTPADEPTPVGALWTAKWDATTLSPYTQHCLTKTTHSAKIYKLSELYPDLEHQAPQLKVFYSGQLYAGSWDGIDVHGGGRELIRMKMADVPFKVREWLKKESKQKHYSVQDDEVFFAPGAIYPILPLWVEREDGGEGKSEEGCEGVFEGLESYSNEPEDGKVIGKVKHEGTGEKEVKFTIEAMVVRSKSGKEEKEKEEKEKEEKEKEEKEKEEKEKEKEKEEKVEL</sequence>
<keyword evidence="2" id="KW-0732">Signal</keyword>
<dbReference type="Proteomes" id="UP000472372">
    <property type="component" value="Chromosome 6"/>
</dbReference>
<gene>
    <name evidence="3" type="ORF">PTTW11_07122</name>
</gene>
<feature type="region of interest" description="Disordered" evidence="1">
    <location>
        <begin position="208"/>
        <end position="247"/>
    </location>
</feature>